<name>A0A4C1Z5V4_EUMVA</name>
<accession>A0A4C1Z5V4</accession>
<organism evidence="1 2">
    <name type="scientific">Eumeta variegata</name>
    <name type="common">Bagworm moth</name>
    <name type="synonym">Eumeta japonica</name>
    <dbReference type="NCBI Taxonomy" id="151549"/>
    <lineage>
        <taxon>Eukaryota</taxon>
        <taxon>Metazoa</taxon>
        <taxon>Ecdysozoa</taxon>
        <taxon>Arthropoda</taxon>
        <taxon>Hexapoda</taxon>
        <taxon>Insecta</taxon>
        <taxon>Pterygota</taxon>
        <taxon>Neoptera</taxon>
        <taxon>Endopterygota</taxon>
        <taxon>Lepidoptera</taxon>
        <taxon>Glossata</taxon>
        <taxon>Ditrysia</taxon>
        <taxon>Tineoidea</taxon>
        <taxon>Psychidae</taxon>
        <taxon>Oiketicinae</taxon>
        <taxon>Eumeta</taxon>
    </lineage>
</organism>
<gene>
    <name evidence="1" type="ORF">EVAR_51053_1</name>
</gene>
<comment type="caution">
    <text evidence="1">The sequence shown here is derived from an EMBL/GenBank/DDBJ whole genome shotgun (WGS) entry which is preliminary data.</text>
</comment>
<protein>
    <submittedName>
        <fullName evidence="1">Uncharacterized protein</fullName>
    </submittedName>
</protein>
<evidence type="ECO:0000313" key="2">
    <source>
        <dbReference type="Proteomes" id="UP000299102"/>
    </source>
</evidence>
<dbReference type="AlphaFoldDB" id="A0A4C1Z5V4"/>
<dbReference type="EMBL" id="BGZK01001665">
    <property type="protein sequence ID" value="GBP84211.1"/>
    <property type="molecule type" value="Genomic_DNA"/>
</dbReference>
<sequence length="87" mass="9267">MFAYAITCTRIGASTSWSVHARGPFSSGAAAAWHEWRAGRVMRRGPLAHVAAVALAALSLLPRRVAAGKLQNNPSNVDTYTDTQTSI</sequence>
<dbReference type="Proteomes" id="UP000299102">
    <property type="component" value="Unassembled WGS sequence"/>
</dbReference>
<keyword evidence="2" id="KW-1185">Reference proteome</keyword>
<evidence type="ECO:0000313" key="1">
    <source>
        <dbReference type="EMBL" id="GBP84211.1"/>
    </source>
</evidence>
<proteinExistence type="predicted"/>
<reference evidence="1 2" key="1">
    <citation type="journal article" date="2019" name="Commun. Biol.">
        <title>The bagworm genome reveals a unique fibroin gene that provides high tensile strength.</title>
        <authorList>
            <person name="Kono N."/>
            <person name="Nakamura H."/>
            <person name="Ohtoshi R."/>
            <person name="Tomita M."/>
            <person name="Numata K."/>
            <person name="Arakawa K."/>
        </authorList>
    </citation>
    <scope>NUCLEOTIDE SEQUENCE [LARGE SCALE GENOMIC DNA]</scope>
</reference>